<dbReference type="SUPFAM" id="SSF102522">
    <property type="entry name" value="Bacterial fluorinating enzyme, N-terminal domain"/>
    <property type="match status" value="1"/>
</dbReference>
<dbReference type="Gene3D" id="3.40.50.10790">
    <property type="entry name" value="S-adenosyl-l-methionine hydroxide adenosyltransferase, N-terminal"/>
    <property type="match status" value="1"/>
</dbReference>
<dbReference type="Gene3D" id="2.40.30.90">
    <property type="entry name" value="Bacterial fluorinating enzyme like"/>
    <property type="match status" value="1"/>
</dbReference>
<accession>H2C6T1</accession>
<evidence type="ECO:0000256" key="1">
    <source>
        <dbReference type="ARBA" id="ARBA00022691"/>
    </source>
</evidence>
<dbReference type="InterPro" id="IPR023228">
    <property type="entry name" value="SAM_OH_AdoTrfase_N_sf"/>
</dbReference>
<dbReference type="PANTHER" id="PTHR35092:SF1">
    <property type="entry name" value="CHLORINASE MJ1651"/>
    <property type="match status" value="1"/>
</dbReference>
<dbReference type="HOGENOM" id="CLU_059734_1_1_2"/>
<evidence type="ECO:0000259" key="4">
    <source>
        <dbReference type="Pfam" id="PF20257"/>
    </source>
</evidence>
<dbReference type="Proteomes" id="UP000003980">
    <property type="component" value="Unassembled WGS sequence"/>
</dbReference>
<dbReference type="PIRSF" id="PIRSF006779">
    <property type="entry name" value="UCP006779"/>
    <property type="match status" value="1"/>
</dbReference>
<dbReference type="PANTHER" id="PTHR35092">
    <property type="entry name" value="CHLORINASE MJ1651"/>
    <property type="match status" value="1"/>
</dbReference>
<sequence length="270" mass="30033">MVTIAILTDFGVSDNYNGTMEAVIRRLNPNVEFTYISGNAKNFNVISAAYLLLTSFRYFRKGTIFLTVVDPGVGTSRRALVIRTTRYTFVGPDNGVLYPAVSEDGIVEIREISNPRVYLSQRISNTFHGRDIFSVAAALLSLRVRPEVMGPSLSMEDLHKLNFHERYSNNSLCATVVHIDHFGNVALAKRVEDVTPRKRVKIKVGEREFEGTTARTFQDGGCNDLLVYENGYSFLEVGLNKGDASVVLGVKEGDEVCIEGFTQEDFSHST</sequence>
<dbReference type="Pfam" id="PF01887">
    <property type="entry name" value="SAM_HAT_N"/>
    <property type="match status" value="1"/>
</dbReference>
<dbReference type="OrthoDB" id="372224at2157"/>
<keyword evidence="6" id="KW-1185">Reference proteome</keyword>
<feature type="domain" description="S-adenosyl-l-methionine hydroxide adenosyltransferase C-terminal" evidence="4">
    <location>
        <begin position="175"/>
        <end position="256"/>
    </location>
</feature>
<gene>
    <name evidence="5" type="ORF">MetMK1DRAFT_00022740</name>
</gene>
<name>H2C6T1_9CREN</name>
<reference evidence="5 6" key="1">
    <citation type="submission" date="2012-01" db="EMBL/GenBank/DDBJ databases">
        <title>Improved High-Quality Draft sequence of Metallosphaera yellowstonensis MK1.</title>
        <authorList>
            <consortium name="US DOE Joint Genome Institute"/>
            <person name="Lucas S."/>
            <person name="Han J."/>
            <person name="Cheng J.-F."/>
            <person name="Goodwin L."/>
            <person name="Pitluck S."/>
            <person name="Peters L."/>
            <person name="Teshima H."/>
            <person name="Detter J.C."/>
            <person name="Han C."/>
            <person name="Tapia R."/>
            <person name="Land M."/>
            <person name="Hauser L."/>
            <person name="Kyrpides N."/>
            <person name="Kozubal M."/>
            <person name="Macur R.E."/>
            <person name="Jay Z."/>
            <person name="Inskeep W."/>
            <person name="Woyke T."/>
        </authorList>
    </citation>
    <scope>NUCLEOTIDE SEQUENCE [LARGE SCALE GENOMIC DNA]</scope>
    <source>
        <strain evidence="5 6">MK1</strain>
    </source>
</reference>
<dbReference type="STRING" id="671065.MetMK1DRAFT_00022740"/>
<dbReference type="InterPro" id="IPR002747">
    <property type="entry name" value="SAM_OH_AdoTrfase"/>
</dbReference>
<dbReference type="RefSeq" id="WP_009073639.1">
    <property type="nucleotide sequence ID" value="NZ_JH597768.1"/>
</dbReference>
<feature type="domain" description="S-adenosyl-l-methionine hydroxide adenosyltransferase N-terminal" evidence="3">
    <location>
        <begin position="4"/>
        <end position="150"/>
    </location>
</feature>
<dbReference type="InterPro" id="IPR046470">
    <property type="entry name" value="SAM_HAT_C"/>
</dbReference>
<proteinExistence type="inferred from homology"/>
<evidence type="ECO:0000256" key="2">
    <source>
        <dbReference type="ARBA" id="ARBA00024035"/>
    </source>
</evidence>
<dbReference type="InterPro" id="IPR023227">
    <property type="entry name" value="SAM_OH_AdoTrfase_C_sf"/>
</dbReference>
<dbReference type="Pfam" id="PF20257">
    <property type="entry name" value="SAM_HAT_C"/>
    <property type="match status" value="1"/>
</dbReference>
<dbReference type="eggNOG" id="arCOG04309">
    <property type="taxonomic scope" value="Archaea"/>
</dbReference>
<keyword evidence="1" id="KW-0949">S-adenosyl-L-methionine</keyword>
<dbReference type="SUPFAM" id="SSF101852">
    <property type="entry name" value="Bacterial fluorinating enzyme, C-terminal domain"/>
    <property type="match status" value="1"/>
</dbReference>
<evidence type="ECO:0000259" key="3">
    <source>
        <dbReference type="Pfam" id="PF01887"/>
    </source>
</evidence>
<organism evidence="5 6">
    <name type="scientific">Metallosphaera yellowstonensis MK1</name>
    <dbReference type="NCBI Taxonomy" id="671065"/>
    <lineage>
        <taxon>Archaea</taxon>
        <taxon>Thermoproteota</taxon>
        <taxon>Thermoprotei</taxon>
        <taxon>Sulfolobales</taxon>
        <taxon>Sulfolobaceae</taxon>
        <taxon>Metallosphaera</taxon>
    </lineage>
</organism>
<evidence type="ECO:0000313" key="5">
    <source>
        <dbReference type="EMBL" id="EHP69508.1"/>
    </source>
</evidence>
<protein>
    <submittedName>
        <fullName evidence="5">Uncharacterized protein</fullName>
    </submittedName>
</protein>
<dbReference type="EMBL" id="JH597768">
    <property type="protein sequence ID" value="EHP69508.1"/>
    <property type="molecule type" value="Genomic_DNA"/>
</dbReference>
<dbReference type="InterPro" id="IPR046469">
    <property type="entry name" value="SAM_HAT_N"/>
</dbReference>
<dbReference type="AlphaFoldDB" id="H2C6T1"/>
<evidence type="ECO:0000313" key="6">
    <source>
        <dbReference type="Proteomes" id="UP000003980"/>
    </source>
</evidence>
<comment type="similarity">
    <text evidence="2">Belongs to the SAM hydrolase / SAM-dependent halogenase family.</text>
</comment>